<dbReference type="InParanoid" id="A0A0V1AS30"/>
<evidence type="ECO:0000313" key="2">
    <source>
        <dbReference type="Proteomes" id="UP000054776"/>
    </source>
</evidence>
<dbReference type="OrthoDB" id="5921692at2759"/>
<gene>
    <name evidence="1" type="ORF">T01_6003</name>
</gene>
<name>A0A0V1AS30_TRISP</name>
<dbReference type="Proteomes" id="UP000054776">
    <property type="component" value="Unassembled WGS sequence"/>
</dbReference>
<dbReference type="EMBL" id="JYDH01000255">
    <property type="protein sequence ID" value="KRY27434.1"/>
    <property type="molecule type" value="Genomic_DNA"/>
</dbReference>
<comment type="caution">
    <text evidence="1">The sequence shown here is derived from an EMBL/GenBank/DDBJ whole genome shotgun (WGS) entry which is preliminary data.</text>
</comment>
<evidence type="ECO:0000313" key="1">
    <source>
        <dbReference type="EMBL" id="KRY27434.1"/>
    </source>
</evidence>
<dbReference type="AlphaFoldDB" id="A0A0V1AS30"/>
<feature type="non-terminal residue" evidence="1">
    <location>
        <position position="61"/>
    </location>
</feature>
<keyword evidence="2" id="KW-1185">Reference proteome</keyword>
<proteinExistence type="predicted"/>
<accession>A0A0V1AS30</accession>
<organism evidence="1 2">
    <name type="scientific">Trichinella spiralis</name>
    <name type="common">Trichina worm</name>
    <dbReference type="NCBI Taxonomy" id="6334"/>
    <lineage>
        <taxon>Eukaryota</taxon>
        <taxon>Metazoa</taxon>
        <taxon>Ecdysozoa</taxon>
        <taxon>Nematoda</taxon>
        <taxon>Enoplea</taxon>
        <taxon>Dorylaimia</taxon>
        <taxon>Trichinellida</taxon>
        <taxon>Trichinellidae</taxon>
        <taxon>Trichinella</taxon>
    </lineage>
</organism>
<sequence length="61" mass="6840">MVDFAISLDFFIVGLQKVSHNFVIGCSLIECRPRGYLVNQCSAQQSRSALSSFPQYRLQLG</sequence>
<reference evidence="1 2" key="1">
    <citation type="submission" date="2015-01" db="EMBL/GenBank/DDBJ databases">
        <title>Evolution of Trichinella species and genotypes.</title>
        <authorList>
            <person name="Korhonen P.K."/>
            <person name="Edoardo P."/>
            <person name="Giuseppe L.R."/>
            <person name="Gasser R.B."/>
        </authorList>
    </citation>
    <scope>NUCLEOTIDE SEQUENCE [LARGE SCALE GENOMIC DNA]</scope>
    <source>
        <strain evidence="1">ISS3</strain>
    </source>
</reference>
<protein>
    <submittedName>
        <fullName evidence="1">Uncharacterized protein</fullName>
    </submittedName>
</protein>